<dbReference type="Proteomes" id="UP001152888">
    <property type="component" value="Unassembled WGS sequence"/>
</dbReference>
<evidence type="ECO:0000256" key="4">
    <source>
        <dbReference type="ARBA" id="ARBA00022490"/>
    </source>
</evidence>
<keyword evidence="11" id="KW-1185">Reference proteome</keyword>
<keyword evidence="5" id="KW-0282">Flagellum</keyword>
<name>A0A9P0LUZ9_ACAOB</name>
<keyword evidence="6" id="KW-0969">Cilium</keyword>
<accession>A0A9P0LUZ9</accession>
<dbReference type="Gene3D" id="1.20.5.190">
    <property type="match status" value="1"/>
</dbReference>
<proteinExistence type="inferred from homology"/>
<evidence type="ECO:0000256" key="3">
    <source>
        <dbReference type="ARBA" id="ARBA00013738"/>
    </source>
</evidence>
<dbReference type="OrthoDB" id="10254713at2759"/>
<dbReference type="Pfam" id="PF00612">
    <property type="entry name" value="IQ"/>
    <property type="match status" value="1"/>
</dbReference>
<evidence type="ECO:0000256" key="7">
    <source>
        <dbReference type="ARBA" id="ARBA00023212"/>
    </source>
</evidence>
<evidence type="ECO:0000313" key="11">
    <source>
        <dbReference type="Proteomes" id="UP001152888"/>
    </source>
</evidence>
<dbReference type="InterPro" id="IPR042618">
    <property type="entry name" value="IQCG"/>
</dbReference>
<keyword evidence="4" id="KW-0963">Cytoplasm</keyword>
<organism evidence="10 11">
    <name type="scientific">Acanthoscelides obtectus</name>
    <name type="common">Bean weevil</name>
    <name type="synonym">Bruchus obtectus</name>
    <dbReference type="NCBI Taxonomy" id="200917"/>
    <lineage>
        <taxon>Eukaryota</taxon>
        <taxon>Metazoa</taxon>
        <taxon>Ecdysozoa</taxon>
        <taxon>Arthropoda</taxon>
        <taxon>Hexapoda</taxon>
        <taxon>Insecta</taxon>
        <taxon>Pterygota</taxon>
        <taxon>Neoptera</taxon>
        <taxon>Endopterygota</taxon>
        <taxon>Coleoptera</taxon>
        <taxon>Polyphaga</taxon>
        <taxon>Cucujiformia</taxon>
        <taxon>Chrysomeloidea</taxon>
        <taxon>Chrysomelidae</taxon>
        <taxon>Bruchinae</taxon>
        <taxon>Bruchini</taxon>
        <taxon>Acanthoscelides</taxon>
    </lineage>
</organism>
<dbReference type="CDD" id="cd23766">
    <property type="entry name" value="IQCG"/>
    <property type="match status" value="1"/>
</dbReference>
<dbReference type="EMBL" id="CAKOFQ010007472">
    <property type="protein sequence ID" value="CAH2001847.1"/>
    <property type="molecule type" value="Genomic_DNA"/>
</dbReference>
<keyword evidence="7" id="KW-0206">Cytoskeleton</keyword>
<dbReference type="GO" id="GO:0005737">
    <property type="term" value="C:cytoplasm"/>
    <property type="evidence" value="ECO:0007669"/>
    <property type="project" value="TreeGrafter"/>
</dbReference>
<dbReference type="AlphaFoldDB" id="A0A9P0LUZ9"/>
<evidence type="ECO:0000256" key="2">
    <source>
        <dbReference type="ARBA" id="ARBA00008222"/>
    </source>
</evidence>
<comment type="similarity">
    <text evidence="2">Belongs to the DRC9 family.</text>
</comment>
<dbReference type="InterPro" id="IPR000048">
    <property type="entry name" value="IQ_motif_EF-hand-BS"/>
</dbReference>
<dbReference type="PANTHER" id="PTHR14871">
    <property type="entry name" value="DYNEIN REGULATORY COMPLEX PROTEIN 9"/>
    <property type="match status" value="1"/>
</dbReference>
<keyword evidence="8" id="KW-0966">Cell projection</keyword>
<dbReference type="PROSITE" id="PS50096">
    <property type="entry name" value="IQ"/>
    <property type="match status" value="1"/>
</dbReference>
<protein>
    <recommendedName>
        <fullName evidence="3">Dynein regulatory complex protein 9</fullName>
    </recommendedName>
    <alternativeName>
        <fullName evidence="9">IQ domain-containing protein G</fullName>
    </alternativeName>
</protein>
<dbReference type="PANTHER" id="PTHR14871:SF1">
    <property type="entry name" value="DYNEIN REGULATORY COMPLEX PROTEIN 9"/>
    <property type="match status" value="1"/>
</dbReference>
<reference evidence="10" key="1">
    <citation type="submission" date="2022-03" db="EMBL/GenBank/DDBJ databases">
        <authorList>
            <person name="Sayadi A."/>
        </authorList>
    </citation>
    <scope>NUCLEOTIDE SEQUENCE</scope>
</reference>
<comment type="caution">
    <text evidence="10">The sequence shown here is derived from an EMBL/GenBank/DDBJ whole genome shotgun (WGS) entry which is preliminary data.</text>
</comment>
<evidence type="ECO:0000256" key="8">
    <source>
        <dbReference type="ARBA" id="ARBA00023273"/>
    </source>
</evidence>
<evidence type="ECO:0000256" key="1">
    <source>
        <dbReference type="ARBA" id="ARBA00004611"/>
    </source>
</evidence>
<comment type="subcellular location">
    <subcellularLocation>
        <location evidence="1">Cytoplasm</location>
        <location evidence="1">Cytoskeleton</location>
        <location evidence="1">Flagellum axoneme</location>
    </subcellularLocation>
</comment>
<dbReference type="SMART" id="SM00015">
    <property type="entry name" value="IQ"/>
    <property type="match status" value="1"/>
</dbReference>
<evidence type="ECO:0000313" key="10">
    <source>
        <dbReference type="EMBL" id="CAH2001847.1"/>
    </source>
</evidence>
<dbReference type="GO" id="GO:0044782">
    <property type="term" value="P:cilium organization"/>
    <property type="evidence" value="ECO:0007669"/>
    <property type="project" value="TreeGrafter"/>
</dbReference>
<evidence type="ECO:0000256" key="5">
    <source>
        <dbReference type="ARBA" id="ARBA00022846"/>
    </source>
</evidence>
<dbReference type="GO" id="GO:0031514">
    <property type="term" value="C:motile cilium"/>
    <property type="evidence" value="ECO:0007669"/>
    <property type="project" value="TreeGrafter"/>
</dbReference>
<evidence type="ECO:0000256" key="6">
    <source>
        <dbReference type="ARBA" id="ARBA00023069"/>
    </source>
</evidence>
<gene>
    <name evidence="10" type="ORF">ACAOBT_LOCUS26470</name>
</gene>
<evidence type="ECO:0000256" key="9">
    <source>
        <dbReference type="ARBA" id="ARBA00032183"/>
    </source>
</evidence>
<sequence>MSDTESEDIESITETDSEKLPIELSRKILEAVLEEASNQLFILKNTGEWPDITEATVRYRSIHERFKENTYQPLTIEDIEEKTKDELKKKCSFIAERIDMLLTDVQENGSYENFEEMLQMFHQMYQDEEDLIEDTKYRETRVVQLQEILEKESRILTAKISDYMQKIGSLKDGIEDFSSEASMKIRYITDLKKAEHEMADKQHSDMEQKLLIKIKTTEGDIMKEIRVHEELVTFFNLLQKELEDVLNSWKLRYTKTLSCLNKKIEVETEKVSSVVAEINRMKELYAKREIEINDYKAYKKQQEEKRLLKKKMDDAATKIQAWWRGTMVRKGFGKYRKKKDKKGKKNKNKK</sequence>